<protein>
    <submittedName>
        <fullName evidence="5">Uncharacterized protein</fullName>
    </submittedName>
</protein>
<evidence type="ECO:0000313" key="6">
    <source>
        <dbReference type="EMBL" id="CAL4778031.1"/>
    </source>
</evidence>
<dbReference type="Pfam" id="PF00078">
    <property type="entry name" value="RVT_1"/>
    <property type="match status" value="1"/>
</dbReference>
<accession>A0A9P1CF81</accession>
<dbReference type="InterPro" id="IPR002156">
    <property type="entry name" value="RNaseH_domain"/>
</dbReference>
<evidence type="ECO:0000313" key="7">
    <source>
        <dbReference type="Proteomes" id="UP001152797"/>
    </source>
</evidence>
<feature type="region of interest" description="Disordered" evidence="2">
    <location>
        <begin position="892"/>
        <end position="914"/>
    </location>
</feature>
<feature type="coiled-coil region" evidence="1">
    <location>
        <begin position="1283"/>
        <end position="1310"/>
    </location>
</feature>
<dbReference type="InterPro" id="IPR036691">
    <property type="entry name" value="Endo/exonu/phosph_ase_sf"/>
</dbReference>
<keyword evidence="1" id="KW-0175">Coiled coil</keyword>
<reference evidence="5" key="1">
    <citation type="submission" date="2022-10" db="EMBL/GenBank/DDBJ databases">
        <authorList>
            <person name="Chen Y."/>
            <person name="Dougan E. K."/>
            <person name="Chan C."/>
            <person name="Rhodes N."/>
            <person name="Thang M."/>
        </authorList>
    </citation>
    <scope>NUCLEOTIDE SEQUENCE</scope>
</reference>
<evidence type="ECO:0000256" key="2">
    <source>
        <dbReference type="SAM" id="MobiDB-lite"/>
    </source>
</evidence>
<dbReference type="InterPro" id="IPR036397">
    <property type="entry name" value="RNaseH_sf"/>
</dbReference>
<evidence type="ECO:0000259" key="4">
    <source>
        <dbReference type="PROSITE" id="PS50879"/>
    </source>
</evidence>
<reference evidence="6 7" key="2">
    <citation type="submission" date="2024-05" db="EMBL/GenBank/DDBJ databases">
        <authorList>
            <person name="Chen Y."/>
            <person name="Shah S."/>
            <person name="Dougan E. K."/>
            <person name="Thang M."/>
            <person name="Chan C."/>
        </authorList>
    </citation>
    <scope>NUCLEOTIDE SEQUENCE [LARGE SCALE GENOMIC DNA]</scope>
</reference>
<dbReference type="InterPro" id="IPR012337">
    <property type="entry name" value="RNaseH-like_sf"/>
</dbReference>
<dbReference type="SUPFAM" id="SSF56219">
    <property type="entry name" value="DNase I-like"/>
    <property type="match status" value="1"/>
</dbReference>
<dbReference type="EMBL" id="CAMXCT010001505">
    <property type="protein sequence ID" value="CAI3990719.1"/>
    <property type="molecule type" value="Genomic_DNA"/>
</dbReference>
<evidence type="ECO:0000256" key="1">
    <source>
        <dbReference type="SAM" id="Coils"/>
    </source>
</evidence>
<dbReference type="SUPFAM" id="SSF53098">
    <property type="entry name" value="Ribonuclease H-like"/>
    <property type="match status" value="1"/>
</dbReference>
<dbReference type="OrthoDB" id="407198at2759"/>
<sequence length="2997" mass="336599">MDPILDLGPQVRLSLSAVGQIAAPLQALWVFGHLIERLEQLQHGGQTYDPNAQIQAYRAWLLMRCKQVWTCDHEPIDDPKLSALIGFWEDHKTLSLAELLYPIRWQGLIRQHVSIAAILDHLIKIESLAAPQTNLDQGETDDEAPTPWYDAPVRVADPDAVECMSVDFCTVMFTGSSESPIKFQPKCDCTVGQFLTAQEKLVEKMEIESIRLRGQDIDRSHVMEVGQVIVVTLHDKSDTTPKAGLSPEGFCPNVEVSPTVEWTQLPNEDSVIKSPPRKVSKYDVGECLIPDPKSVSEESWLDAGPLLGLKGDQYLKLMFRDAKLRDAPGSGVLETSHLMMQCKLRVHPVGRGSQEMRGQNVVTVVSIDNHWLPIWIGHESLLQDWIHGNATSHPEVGFLTCLLIAERWIPVWLTNTDQEVQCSTMNLCPYEQELVDAFVQHLARQWGINMGQCYQEHAPPPVSLCGPYAINFLEHVVLGQTRFKNAAALLYHSWRQQGEFQIEPQDHCTSTPLLWGHGRTDDSNHAPPNEGSRQTRAQMIAPHGHAMGDDEILFHLNHLAQCSLALPASQYRAQRQFHCLPPLTWYEWSLGQEHVMQAWMQEHSDFCAENHSIVTCMHINQHWMPVWIEPHGTDVHCHTLHHRADDIVTMDHQLTRLAGTLGFEGIIIHRVPNPISVTQLCGPLAINFLAHIMVGTPLPVDELQLRYRSWDMKQVFADHIGDHTCECPVAVHQGAMGHDEMEFHIHAMRSLQDSDIPYRVKDIPCGAMTIATIAGVFGMRPNVDHLKFFHHALQTSFLLAQPRDEALHVHWGFGPHGQLQKNLVTELLKHGIPQGVVEQRANDAIRVLGSEQLIAAMNHRQPWKQLKMIGNHAKFQFVLPSELALAVEQNKGKTVGGKGKGKSKTKGPPVPVELDPSKLQILEGTFRSQGQIVPQLRPSQIGPVSCGVVLMNCQEAEPYLRAGAKVSQEPLALAILARQDGGVTTALPHATITVPCRCVIDHEPVLADVTLVQIGQGFVEKPIDPAVVQIESLDVVTLKILAYRDELKGEWKEFCQAPIRCLVSLLPKLKRCHDASCDCDAWHNHESLTIKDPILDVWRRQFLRSGFKPCPAEEADIFTACIRIPTCILAPLLTHSGMEGAYCEPRTPDGKDILADYTVIWTPRHSLQDMQHLMRTNPAVTGLARLGDRQNPIQNWVGMQATPTYHTVPRKRSHVACAIDRGATAAENDPWIKQDPWGAYKPSSNMPAPTGPTEGMKQLEDRIQSAVIAKLQPPMEDDMPERVHVLEDQVQQLLAKQQGLEHQIHEYNGQHTQQIAALQGQVQAQSQQLHGHLENQNQTIQSLFEQQMTQIRGLLSKRPRDEASRWPYVVFLAAVCRIGEACNPGPDSDFVIGTFNPSGLRGKAPYIVSHLAFGDIWAVTETHLSCTDVHAFRAGLSFAKSSFRYCVGGHPVPSQTNRQFHNAWRGVATISKHPTRAVPTVWPQNIQTSSRIMCTATLLQDVWVTGATIYGEPESAMYPAYRSNNELLLQQAISQVCYLSKGPRYVSGDWNVAQHSIPAFAELEKAGFRDLQDIANQEWGYPIRNTCKSATRKDYCYVSRELQALLKEVHVAEDVFPDHAVLYGVFQSLGNSLPRQIWAVPHDFPWPKVWPVNPNLWAQHTGSCDEKYQALWHHIETSASDVVPFQVPRKAIGRAQTCQTSAIIDGKVSPLKKARDGDVKPQYVAATYRHSQWLRQTRRLQSYIRHVKHAGNETAHARAVWGSILRAAGFHPSFPKWWDTCDFRTHGAPVAIPFVTPGEDVAMHIFDTVVLAFRAMEQDLHKASWQYARLRREQNPNMIFRDLKTGGQTGVDILTKSTTAVVEEVRQQDMAIVLEKPTAFVPDRPILCNGAQLAIIHHDSDCLWVEDAQDVKQGMTLAQPAHIGTEDELFHLFLETWKEMWGRHQDVSPERWHTILEFARAHLPRHHMCWNPMDPDALAQCIAQKKNTTSAGLDGVTLSDLKAMPVTALENFTHMYRQAETTGEWPTQVLAGRVTCIAKTEEPQSALDFRPITVFSLLFRCWGTFHAKKAIRMLEPALPDGLFGSRPHRFAGQILSHVLWSIEMAYEEGLPLSGVIADLRKAFNYLPREVVLEGCAIVGVPFPVLTAWAGALTNMPRRFQIQGSISKPAYSTCGLPEGCALSCLGMMVVDMMFHAWMVHFFPLCQPLSYVDDWQILVCHPDAMQPTFQCLERFVAAMDMFLDQRKTSTWSLSAEGRSSIRSQGFGLVASCRNLGAHVQFTRQHTNHTLMERIARLSPLWPKLRMSAAPYAHKVRALLSAAWPQGLHGIAATTISQATYQAIRAGAMKGLKMDASGANAQVHLGLVEQSSVDPFCWSILQTFGLTRDCGSPPRVESVLADVARDMTCIPNNSITHTLFRRVMALGWHVTGSGQIQDMIGQFSLFEASMVELRYRVEFHWPWVVAAAVAHRPCFAGLSEVDAPATREWLQSLDTADRGLFRKILNGTHITQDGKKYCQEAELDVCPFCACTDSRYHRFWQCEHFEHRRQHVSPEDLRIILELPEAISCCGWALSPTTRLEWHQYLDTLPLTSPPRVEHHGPLHLFTDGSCQMQHCAQLRFASWAVTRATELGVHCYDGTALIDSGPLPGLLQSAIRAEVFAVMRALQSAGTHVGPLHLWSDCAAVVRKLRKLIAGHSVRANSTHADLWGEIERLVRHRTGQISITRVAAHQTLQGNETFFEEWCFRNNAFADKCAVQANSNRGAHFWSLWDRHQHAFSRARALSSLIQGVQLAISQDVVSMEPSDLPDALPEECMLPLPDSPWTPLPRLHIPAGAVRWYGDHMVRLVISWFWQTLFSADGPMRWISHFQLYADFMMATGHPGPVHMHKWLEGTQVSHLTLQGFGFKQRSRWFAKILKETIRHMGISLHFGYGKPYSNMVLTFTGVMALPWPQDRLEAIDNWMLACAGTTFRRQSKKIDALPFCDRNASFTQVYVTTIGM</sequence>
<keyword evidence="7" id="KW-1185">Reference proteome</keyword>
<organism evidence="5">
    <name type="scientific">Cladocopium goreaui</name>
    <dbReference type="NCBI Taxonomy" id="2562237"/>
    <lineage>
        <taxon>Eukaryota</taxon>
        <taxon>Sar</taxon>
        <taxon>Alveolata</taxon>
        <taxon>Dinophyceae</taxon>
        <taxon>Suessiales</taxon>
        <taxon>Symbiodiniaceae</taxon>
        <taxon>Cladocopium</taxon>
    </lineage>
</organism>
<evidence type="ECO:0000313" key="5">
    <source>
        <dbReference type="EMBL" id="CAI3990719.1"/>
    </source>
</evidence>
<name>A0A9P1CF81_9DINO</name>
<proteinExistence type="predicted"/>
<dbReference type="GO" id="GO:0004523">
    <property type="term" value="F:RNA-DNA hybrid ribonuclease activity"/>
    <property type="evidence" value="ECO:0007669"/>
    <property type="project" value="InterPro"/>
</dbReference>
<dbReference type="Gene3D" id="3.30.420.10">
    <property type="entry name" value="Ribonuclease H-like superfamily/Ribonuclease H"/>
    <property type="match status" value="1"/>
</dbReference>
<dbReference type="InterPro" id="IPR000477">
    <property type="entry name" value="RT_dom"/>
</dbReference>
<dbReference type="Proteomes" id="UP001152797">
    <property type="component" value="Unassembled WGS sequence"/>
</dbReference>
<dbReference type="Pfam" id="PF00075">
    <property type="entry name" value="RNase_H"/>
    <property type="match status" value="1"/>
</dbReference>
<evidence type="ECO:0000259" key="3">
    <source>
        <dbReference type="PROSITE" id="PS50878"/>
    </source>
</evidence>
<dbReference type="EMBL" id="CAMXCT020001505">
    <property type="protein sequence ID" value="CAL1144094.1"/>
    <property type="molecule type" value="Genomic_DNA"/>
</dbReference>
<comment type="caution">
    <text evidence="5">The sequence shown here is derived from an EMBL/GenBank/DDBJ whole genome shotgun (WGS) entry which is preliminary data.</text>
</comment>
<dbReference type="PROSITE" id="PS50879">
    <property type="entry name" value="RNASE_H_1"/>
    <property type="match status" value="1"/>
</dbReference>
<gene>
    <name evidence="5" type="ORF">C1SCF055_LOCUS17681</name>
</gene>
<dbReference type="PROSITE" id="PS50878">
    <property type="entry name" value="RT_POL"/>
    <property type="match status" value="1"/>
</dbReference>
<dbReference type="GO" id="GO:0003676">
    <property type="term" value="F:nucleic acid binding"/>
    <property type="evidence" value="ECO:0007669"/>
    <property type="project" value="InterPro"/>
</dbReference>
<feature type="domain" description="RNase H type-1" evidence="4">
    <location>
        <begin position="2596"/>
        <end position="2758"/>
    </location>
</feature>
<dbReference type="EMBL" id="CAMXCT030001505">
    <property type="protein sequence ID" value="CAL4778031.1"/>
    <property type="molecule type" value="Genomic_DNA"/>
</dbReference>
<dbReference type="Gene3D" id="3.60.10.10">
    <property type="entry name" value="Endonuclease/exonuclease/phosphatase"/>
    <property type="match status" value="1"/>
</dbReference>
<feature type="domain" description="Reverse transcriptase" evidence="3">
    <location>
        <begin position="2018"/>
        <end position="2266"/>
    </location>
</feature>